<reference evidence="2" key="1">
    <citation type="journal article" date="2019" name="Int. J. Syst. Evol. Microbiol.">
        <title>The Global Catalogue of Microorganisms (GCM) 10K type strain sequencing project: providing services to taxonomists for standard genome sequencing and annotation.</title>
        <authorList>
            <consortium name="The Broad Institute Genomics Platform"/>
            <consortium name="The Broad Institute Genome Sequencing Center for Infectious Disease"/>
            <person name="Wu L."/>
            <person name="Ma J."/>
        </authorList>
    </citation>
    <scope>NUCLEOTIDE SEQUENCE [LARGE SCALE GENOMIC DNA]</scope>
    <source>
        <strain evidence="2">CGMCC 4.7357</strain>
    </source>
</reference>
<sequence length="206" mass="21466">MRRLSRRAVTAHVWALFVPARPAPKWTTLLAEQIAGKDPSLSPKLVHKAAAAIGDVANIAAKLGPQQLVQLGAYGRLLATSIAQIAASSAASRPPGVDSIVGTVKGGGTVGAATLSLLIAGLPKVLHMCTDFGRTLNSVDKFKIVALARQIAIIAGQAGPGASARQSEESRLQVRWTPASGTNPLRRRGVSFRWAGLATERTGQPT</sequence>
<evidence type="ECO:0000313" key="2">
    <source>
        <dbReference type="Proteomes" id="UP001595997"/>
    </source>
</evidence>
<proteinExistence type="predicted"/>
<protein>
    <submittedName>
        <fullName evidence="1">Uncharacterized protein</fullName>
    </submittedName>
</protein>
<name>A0ABV9A1D2_9ACTN</name>
<dbReference type="Proteomes" id="UP001595997">
    <property type="component" value="Unassembled WGS sequence"/>
</dbReference>
<accession>A0ABV9A1D2</accession>
<gene>
    <name evidence="1" type="ORF">ACFPA8_03825</name>
</gene>
<keyword evidence="2" id="KW-1185">Reference proteome</keyword>
<dbReference type="EMBL" id="JBHSFH010000003">
    <property type="protein sequence ID" value="MFC4493262.1"/>
    <property type="molecule type" value="Genomic_DNA"/>
</dbReference>
<organism evidence="1 2">
    <name type="scientific">Streptomyces ovatisporus</name>
    <dbReference type="NCBI Taxonomy" id="1128682"/>
    <lineage>
        <taxon>Bacteria</taxon>
        <taxon>Bacillati</taxon>
        <taxon>Actinomycetota</taxon>
        <taxon>Actinomycetes</taxon>
        <taxon>Kitasatosporales</taxon>
        <taxon>Streptomycetaceae</taxon>
        <taxon>Streptomyces</taxon>
    </lineage>
</organism>
<evidence type="ECO:0000313" key="1">
    <source>
        <dbReference type="EMBL" id="MFC4493262.1"/>
    </source>
</evidence>
<comment type="caution">
    <text evidence="1">The sequence shown here is derived from an EMBL/GenBank/DDBJ whole genome shotgun (WGS) entry which is preliminary data.</text>
</comment>
<dbReference type="RefSeq" id="WP_386442201.1">
    <property type="nucleotide sequence ID" value="NZ_JBHSFH010000003.1"/>
</dbReference>